<protein>
    <recommendedName>
        <fullName evidence="6">Coiled-coil domain containing 136b</fullName>
    </recommendedName>
</protein>
<name>A0A9N7VND7_PLEPL</name>
<reference evidence="4" key="1">
    <citation type="submission" date="2020-03" db="EMBL/GenBank/DDBJ databases">
        <authorList>
            <person name="Weist P."/>
        </authorList>
    </citation>
    <scope>NUCLEOTIDE SEQUENCE</scope>
</reference>
<accession>A0A9N7VND7</accession>
<keyword evidence="5" id="KW-1185">Reference proteome</keyword>
<dbReference type="Gene3D" id="1.20.5.1160">
    <property type="entry name" value="Vasodilator-stimulated phosphoprotein"/>
    <property type="match status" value="1"/>
</dbReference>
<dbReference type="GO" id="GO:0001675">
    <property type="term" value="P:acrosome assembly"/>
    <property type="evidence" value="ECO:0007669"/>
    <property type="project" value="TreeGrafter"/>
</dbReference>
<evidence type="ECO:0000313" key="4">
    <source>
        <dbReference type="EMBL" id="CAB1452709.1"/>
    </source>
</evidence>
<dbReference type="EMBL" id="CADEAL010004139">
    <property type="protein sequence ID" value="CAB1452709.1"/>
    <property type="molecule type" value="Genomic_DNA"/>
</dbReference>
<proteinExistence type="predicted"/>
<feature type="transmembrane region" description="Helical" evidence="3">
    <location>
        <begin position="539"/>
        <end position="558"/>
    </location>
</feature>
<comment type="caution">
    <text evidence="4">The sequence shown here is derived from an EMBL/GenBank/DDBJ whole genome shotgun (WGS) entry which is preliminary data.</text>
</comment>
<keyword evidence="1" id="KW-0175">Coiled coil</keyword>
<evidence type="ECO:0000256" key="1">
    <source>
        <dbReference type="SAM" id="Coils"/>
    </source>
</evidence>
<keyword evidence="3" id="KW-1133">Transmembrane helix</keyword>
<organism evidence="4 5">
    <name type="scientific">Pleuronectes platessa</name>
    <name type="common">European plaice</name>
    <dbReference type="NCBI Taxonomy" id="8262"/>
    <lineage>
        <taxon>Eukaryota</taxon>
        <taxon>Metazoa</taxon>
        <taxon>Chordata</taxon>
        <taxon>Craniata</taxon>
        <taxon>Vertebrata</taxon>
        <taxon>Euteleostomi</taxon>
        <taxon>Actinopterygii</taxon>
        <taxon>Neopterygii</taxon>
        <taxon>Teleostei</taxon>
        <taxon>Neoteleostei</taxon>
        <taxon>Acanthomorphata</taxon>
        <taxon>Carangaria</taxon>
        <taxon>Pleuronectiformes</taxon>
        <taxon>Pleuronectoidei</taxon>
        <taxon>Pleuronectidae</taxon>
        <taxon>Pleuronectes</taxon>
    </lineage>
</organism>
<dbReference type="PANTHER" id="PTHR15715">
    <property type="entry name" value="CENTROSOMAL PROTEIN OF 170 KDA"/>
    <property type="match status" value="1"/>
</dbReference>
<dbReference type="GO" id="GO:0002080">
    <property type="term" value="C:acrosomal membrane"/>
    <property type="evidence" value="ECO:0007669"/>
    <property type="project" value="TreeGrafter"/>
</dbReference>
<evidence type="ECO:0000313" key="5">
    <source>
        <dbReference type="Proteomes" id="UP001153269"/>
    </source>
</evidence>
<dbReference type="Proteomes" id="UP001153269">
    <property type="component" value="Unassembled WGS sequence"/>
</dbReference>
<feature type="compositionally biased region" description="Basic and acidic residues" evidence="2">
    <location>
        <begin position="159"/>
        <end position="173"/>
    </location>
</feature>
<keyword evidence="3" id="KW-0812">Transmembrane</keyword>
<gene>
    <name evidence="4" type="ORF">PLEPLA_LOCUS40459</name>
</gene>
<feature type="region of interest" description="Disordered" evidence="2">
    <location>
        <begin position="119"/>
        <end position="195"/>
    </location>
</feature>
<evidence type="ECO:0000256" key="3">
    <source>
        <dbReference type="SAM" id="Phobius"/>
    </source>
</evidence>
<sequence>AQSPTEGGGGGNKLINTGINLFNVLTSIPCNVLSVLEKSHAVNHRPTSHFWPLVHLHTKLPDLTAAGERKEELRWACRASDPLSLAHSLSPSLSPSPQRSYKGTMDGLRLPPLIEEAVDSTDDPCDLKAEINPTMDNEITAKERGVLEENNEKEEMDQERDREEDGEEKKQRDEEDEGEDKGREEQEPLTEEEELEELRAQVLQLLLELDDARETSNKHQETFNELQGLLEDERLASAHQAEAFTRQIQNLQAQLRSVQEEMDSLEEEKESELAEAQEELRVAQEEVILLQQAAEEAAGERENDIASLQEELCRRRAELQRLSEETLEYELEITTLRAEISMKSQRREAERREGDVDLLKEECRTLREECQTLKEDNRRLSERLQLLQRQRTCSSVYLSLKEEDAGEDTEGKEMQTGSDEVMTESYMTMAQSGNCRLVDASIQKNISFDGKPVTPTGWNGGVGEIFSLRDQLRQAEQKASQVQKECDGLKTELQELQVLYDSSQRERAELEEELQRCKAELEKLSGGDQTFIHPSEHPVLSIPFIGMIVIVAVVWCWLSELASQRVRGVSCLRR</sequence>
<feature type="non-terminal residue" evidence="4">
    <location>
        <position position="574"/>
    </location>
</feature>
<evidence type="ECO:0008006" key="6">
    <source>
        <dbReference type="Google" id="ProtNLM"/>
    </source>
</evidence>
<keyword evidence="3" id="KW-0472">Membrane</keyword>
<feature type="coiled-coil region" evidence="1">
    <location>
        <begin position="465"/>
        <end position="527"/>
    </location>
</feature>
<dbReference type="GO" id="GO:0007338">
    <property type="term" value="P:single fertilization"/>
    <property type="evidence" value="ECO:0007669"/>
    <property type="project" value="TreeGrafter"/>
</dbReference>
<feature type="coiled-coil region" evidence="1">
    <location>
        <begin position="241"/>
        <end position="390"/>
    </location>
</feature>
<dbReference type="PANTHER" id="PTHR15715:SF26">
    <property type="entry name" value="COILED-COIL DOMAIN-CONTAINING PROTEIN 136"/>
    <property type="match status" value="1"/>
</dbReference>
<dbReference type="InterPro" id="IPR051176">
    <property type="entry name" value="Cent_Immune-Sig_Mod"/>
</dbReference>
<feature type="compositionally biased region" description="Acidic residues" evidence="2">
    <location>
        <begin position="149"/>
        <end position="158"/>
    </location>
</feature>
<evidence type="ECO:0000256" key="2">
    <source>
        <dbReference type="SAM" id="MobiDB-lite"/>
    </source>
</evidence>
<dbReference type="AlphaFoldDB" id="A0A9N7VND7"/>